<evidence type="ECO:0000256" key="8">
    <source>
        <dbReference type="SAM" id="MobiDB-lite"/>
    </source>
</evidence>
<keyword evidence="9" id="KW-0812">Transmembrane</keyword>
<feature type="binding site" evidence="7">
    <location>
        <position position="45"/>
    </location>
    <ligand>
        <name>ATP</name>
        <dbReference type="ChEBI" id="CHEBI:30616"/>
    </ligand>
</feature>
<proteinExistence type="predicted"/>
<dbReference type="PRINTS" id="PR01217">
    <property type="entry name" value="PRICHEXTENSN"/>
</dbReference>
<dbReference type="GO" id="GO:0004674">
    <property type="term" value="F:protein serine/threonine kinase activity"/>
    <property type="evidence" value="ECO:0007669"/>
    <property type="project" value="UniProtKB-KW"/>
</dbReference>
<evidence type="ECO:0000256" key="6">
    <source>
        <dbReference type="ARBA" id="ARBA00022840"/>
    </source>
</evidence>
<dbReference type="InterPro" id="IPR011009">
    <property type="entry name" value="Kinase-like_dom_sf"/>
</dbReference>
<dbReference type="AlphaFoldDB" id="A0A1F6CLU1"/>
<dbReference type="InterPro" id="IPR008271">
    <property type="entry name" value="Ser/Thr_kinase_AS"/>
</dbReference>
<protein>
    <recommendedName>
        <fullName evidence="1">non-specific serine/threonine protein kinase</fullName>
        <ecNumber evidence="1">2.7.11.1</ecNumber>
    </recommendedName>
</protein>
<keyword evidence="9" id="KW-0472">Membrane</keyword>
<evidence type="ECO:0000259" key="10">
    <source>
        <dbReference type="PROSITE" id="PS50011"/>
    </source>
</evidence>
<dbReference type="CDD" id="cd14014">
    <property type="entry name" value="STKc_PknB_like"/>
    <property type="match status" value="1"/>
</dbReference>
<evidence type="ECO:0000256" key="1">
    <source>
        <dbReference type="ARBA" id="ARBA00012513"/>
    </source>
</evidence>
<dbReference type="Proteomes" id="UP000178606">
    <property type="component" value="Unassembled WGS sequence"/>
</dbReference>
<name>A0A1F6CLU1_HANXR</name>
<sequence>MSDAAELARNLKIPGYRILGVIGEGAMGAVLRARQLSMDRDVAIKVLSPEIAGDPEYVGRFMREARAVAALRHENLVGGIDVGAVDGHYYLVMEFVEAKSLASILDRRGRLPEAECVFILKQLARALAHAHEHGLVHRDIKPENVLIADDGRARLCDLGLAKHVTLDPHLTRDGMAVGTPHYISPEQARGERAVDARSDIYSLGATLYRMATGRYPFDGEDSLVVMTQHVTDEPVPPRRIVRDLSSGFERLILRMMAKSPDRRPASARALLDEVDRIKRGTRSTKRVGSPPSRVMRAPRRRAFPFVPVAAAIALAAGLALWAMRPEPPKPKPPEPEPPPVVHVAEPAPREPEPPPVEEPAPPPEEPAPKVEPVPDPAVKTPEPKLVVEAPKPLPLEIVPFVESLLSARDLPAARARYPEIVDDPESRIGGEATWYFLHMRSIVLLDGLFETVQTRAPLDVEAGYDFAASRLPGKPASVEAVVGEDGSRALAFTTRLGDGTVFWPVGLAPARDGRLLHADDVLYVLRRAKAERYELLAGLLLFYEGRLAEARELLEACGDPGVAPILERLKDVPTQAEEAEASKLYNDLKRWMRRKEPPAEAAPACDRLLGPLARTRAAVEHREQVAAWAASLKKPEPAPAFTYTFDKPAEADDFEGMETKVENGAMAISDSGTLFWKRRLRGDFTIEATLTPAGESNVGLVAHAAGPMPNAEGYAVVFKPKFGVVALPQDAVLVKTPVRGAGFLATAQGQFEMKRDEAFTVVWSRRGATHEVTVGGKALLKRDDAQFDAGRFGFYIQTSGLRIDALKIEGTLDE</sequence>
<feature type="transmembrane region" description="Helical" evidence="9">
    <location>
        <begin position="302"/>
        <end position="323"/>
    </location>
</feature>
<evidence type="ECO:0000256" key="7">
    <source>
        <dbReference type="PROSITE-ProRule" id="PRU10141"/>
    </source>
</evidence>
<evidence type="ECO:0000256" key="2">
    <source>
        <dbReference type="ARBA" id="ARBA00022527"/>
    </source>
</evidence>
<dbReference type="PROSITE" id="PS50011">
    <property type="entry name" value="PROTEIN_KINASE_DOM"/>
    <property type="match status" value="1"/>
</dbReference>
<reference evidence="11 12" key="1">
    <citation type="journal article" date="2016" name="Nat. Commun.">
        <title>Thousands of microbial genomes shed light on interconnected biogeochemical processes in an aquifer system.</title>
        <authorList>
            <person name="Anantharaman K."/>
            <person name="Brown C.T."/>
            <person name="Hug L.A."/>
            <person name="Sharon I."/>
            <person name="Castelle C.J."/>
            <person name="Probst A.J."/>
            <person name="Thomas B.C."/>
            <person name="Singh A."/>
            <person name="Wilkins M.J."/>
            <person name="Karaoz U."/>
            <person name="Brodie E.L."/>
            <person name="Williams K.H."/>
            <person name="Hubbard S.S."/>
            <person name="Banfield J.F."/>
        </authorList>
    </citation>
    <scope>NUCLEOTIDE SEQUENCE [LARGE SCALE GENOMIC DNA]</scope>
    <source>
        <strain evidence="12">RIFCSPLOWO2_12_FULL_64_10</strain>
    </source>
</reference>
<dbReference type="SUPFAM" id="SSF56112">
    <property type="entry name" value="Protein kinase-like (PK-like)"/>
    <property type="match status" value="1"/>
</dbReference>
<dbReference type="InterPro" id="IPR017441">
    <property type="entry name" value="Protein_kinase_ATP_BS"/>
</dbReference>
<dbReference type="FunFam" id="1.10.510.10:FF:000021">
    <property type="entry name" value="Serine/threonine protein kinase"/>
    <property type="match status" value="1"/>
</dbReference>
<dbReference type="PANTHER" id="PTHR43289">
    <property type="entry name" value="MITOGEN-ACTIVATED PROTEIN KINASE KINASE KINASE 20-RELATED"/>
    <property type="match status" value="1"/>
</dbReference>
<evidence type="ECO:0000256" key="4">
    <source>
        <dbReference type="ARBA" id="ARBA00022741"/>
    </source>
</evidence>
<dbReference type="PANTHER" id="PTHR43289:SF6">
    <property type="entry name" value="SERINE_THREONINE-PROTEIN KINASE NEKL-3"/>
    <property type="match status" value="1"/>
</dbReference>
<feature type="region of interest" description="Disordered" evidence="8">
    <location>
        <begin position="327"/>
        <end position="379"/>
    </location>
</feature>
<keyword evidence="5" id="KW-0418">Kinase</keyword>
<keyword evidence="3" id="KW-0808">Transferase</keyword>
<dbReference type="PROSITE" id="PS00107">
    <property type="entry name" value="PROTEIN_KINASE_ATP"/>
    <property type="match status" value="1"/>
</dbReference>
<dbReference type="PROSITE" id="PS00108">
    <property type="entry name" value="PROTEIN_KINASE_ST"/>
    <property type="match status" value="1"/>
</dbReference>
<keyword evidence="6 7" id="KW-0067">ATP-binding</keyword>
<feature type="compositionally biased region" description="Pro residues" evidence="8">
    <location>
        <begin position="353"/>
        <end position="375"/>
    </location>
</feature>
<dbReference type="Gene3D" id="2.60.120.560">
    <property type="entry name" value="Exo-inulinase, domain 1"/>
    <property type="match status" value="1"/>
</dbReference>
<organism evidence="11 12">
    <name type="scientific">Handelsmanbacteria sp. (strain RIFCSPLOWO2_12_FULL_64_10)</name>
    <dbReference type="NCBI Taxonomy" id="1817868"/>
    <lineage>
        <taxon>Bacteria</taxon>
        <taxon>Candidatus Handelsmaniibacteriota</taxon>
    </lineage>
</organism>
<accession>A0A1F6CLU1</accession>
<keyword evidence="2" id="KW-0723">Serine/threonine-protein kinase</keyword>
<evidence type="ECO:0000256" key="3">
    <source>
        <dbReference type="ARBA" id="ARBA00022679"/>
    </source>
</evidence>
<evidence type="ECO:0000313" key="12">
    <source>
        <dbReference type="Proteomes" id="UP000178606"/>
    </source>
</evidence>
<dbReference type="Gene3D" id="1.10.510.10">
    <property type="entry name" value="Transferase(Phosphotransferase) domain 1"/>
    <property type="match status" value="1"/>
</dbReference>
<dbReference type="Pfam" id="PF00069">
    <property type="entry name" value="Pkinase"/>
    <property type="match status" value="1"/>
</dbReference>
<dbReference type="Gene3D" id="3.30.200.20">
    <property type="entry name" value="Phosphorylase Kinase, domain 1"/>
    <property type="match status" value="1"/>
</dbReference>
<dbReference type="InterPro" id="IPR000719">
    <property type="entry name" value="Prot_kinase_dom"/>
</dbReference>
<evidence type="ECO:0000256" key="5">
    <source>
        <dbReference type="ARBA" id="ARBA00022777"/>
    </source>
</evidence>
<dbReference type="SMART" id="SM00220">
    <property type="entry name" value="S_TKc"/>
    <property type="match status" value="1"/>
</dbReference>
<evidence type="ECO:0000313" key="11">
    <source>
        <dbReference type="EMBL" id="OGG49802.1"/>
    </source>
</evidence>
<dbReference type="GO" id="GO:0005524">
    <property type="term" value="F:ATP binding"/>
    <property type="evidence" value="ECO:0007669"/>
    <property type="project" value="UniProtKB-UniRule"/>
</dbReference>
<evidence type="ECO:0000256" key="9">
    <source>
        <dbReference type="SAM" id="Phobius"/>
    </source>
</evidence>
<dbReference type="EC" id="2.7.11.1" evidence="1"/>
<comment type="caution">
    <text evidence="11">The sequence shown here is derived from an EMBL/GenBank/DDBJ whole genome shotgun (WGS) entry which is preliminary data.</text>
</comment>
<keyword evidence="4 7" id="KW-0547">Nucleotide-binding</keyword>
<keyword evidence="9" id="KW-1133">Transmembrane helix</keyword>
<feature type="domain" description="Protein kinase" evidence="10">
    <location>
        <begin position="16"/>
        <end position="277"/>
    </location>
</feature>
<dbReference type="EMBL" id="MFKF01000222">
    <property type="protein sequence ID" value="OGG49802.1"/>
    <property type="molecule type" value="Genomic_DNA"/>
</dbReference>
<gene>
    <name evidence="11" type="ORF">A3F84_22820</name>
</gene>